<reference evidence="1 2" key="1">
    <citation type="submission" date="2024-04" db="EMBL/GenBank/DDBJ databases">
        <title>Tritrichomonas musculus Genome.</title>
        <authorList>
            <person name="Alves-Ferreira E."/>
            <person name="Grigg M."/>
            <person name="Lorenzi H."/>
            <person name="Galac M."/>
        </authorList>
    </citation>
    <scope>NUCLEOTIDE SEQUENCE [LARGE SCALE GENOMIC DNA]</scope>
    <source>
        <strain evidence="1 2">EAF2021</strain>
    </source>
</reference>
<dbReference type="InterPro" id="IPR035948">
    <property type="entry name" value="YwqG-like_sf"/>
</dbReference>
<evidence type="ECO:0008006" key="3">
    <source>
        <dbReference type="Google" id="ProtNLM"/>
    </source>
</evidence>
<accession>A0ABR2H348</accession>
<gene>
    <name evidence="1" type="ORF">M9Y10_030775</name>
</gene>
<dbReference type="EMBL" id="JAPFFF010000045">
    <property type="protein sequence ID" value="KAK8840566.1"/>
    <property type="molecule type" value="Genomic_DNA"/>
</dbReference>
<name>A0ABR2H348_9EUKA</name>
<protein>
    <recommendedName>
        <fullName evidence="3">DUF1963 domain-containing protein</fullName>
    </recommendedName>
</protein>
<dbReference type="InterPro" id="IPR015315">
    <property type="entry name" value="DUF1963"/>
</dbReference>
<organism evidence="1 2">
    <name type="scientific">Tritrichomonas musculus</name>
    <dbReference type="NCBI Taxonomy" id="1915356"/>
    <lineage>
        <taxon>Eukaryota</taxon>
        <taxon>Metamonada</taxon>
        <taxon>Parabasalia</taxon>
        <taxon>Tritrichomonadida</taxon>
        <taxon>Tritrichomonadidae</taxon>
        <taxon>Tritrichomonas</taxon>
    </lineage>
</organism>
<keyword evidence="2" id="KW-1185">Reference proteome</keyword>
<dbReference type="Gene3D" id="2.30.320.10">
    <property type="entry name" value="YwqG-like"/>
    <property type="match status" value="1"/>
</dbReference>
<dbReference type="Proteomes" id="UP001470230">
    <property type="component" value="Unassembled WGS sequence"/>
</dbReference>
<evidence type="ECO:0000313" key="2">
    <source>
        <dbReference type="Proteomes" id="UP001470230"/>
    </source>
</evidence>
<dbReference type="SUPFAM" id="SSF103032">
    <property type="entry name" value="Hypothetical protein YwqG"/>
    <property type="match status" value="1"/>
</dbReference>
<sequence>MDDLLNLEMKIKTSPDDINPSELIKFLQNHNELAEKLSEFLFDYSQSLHYKVNRKKGLIIKEIIKSLPFICDDFLKHIFQPQYDKNINYRKTTQIIELIKDAFIQETNLSYELLSKILKKVIQPPYTIFTIHFLKDDLLLRQYYEPLNPTVYKILDEEIIHFKSLIDNFKKVCYIPKVNHNDSSNPRVSKFGGSAPYHPSSGPKICKKCSKKLQAVFSFHISSLPSEMRELFPIDHEYVLVGYSCIDCYDHFPIELFTDSEIDELVYDSVPDSYNIFNEARSIFEWEQKFDTPISKAESGFSIPNPEKYSQKELYFMNGIMTERRYTKLRTYLGGYPYFIQGDDRPAGHTLLLEMEESEESTNIWGDCGTCQVWMSTGDDFGSFVMQFACS</sequence>
<comment type="caution">
    <text evidence="1">The sequence shown here is derived from an EMBL/GenBank/DDBJ whole genome shotgun (WGS) entry which is preliminary data.</text>
</comment>
<dbReference type="Pfam" id="PF09234">
    <property type="entry name" value="DUF1963"/>
    <property type="match status" value="1"/>
</dbReference>
<evidence type="ECO:0000313" key="1">
    <source>
        <dbReference type="EMBL" id="KAK8840566.1"/>
    </source>
</evidence>
<proteinExistence type="predicted"/>